<evidence type="ECO:0000313" key="3">
    <source>
        <dbReference type="Proteomes" id="UP001457282"/>
    </source>
</evidence>
<protein>
    <submittedName>
        <fullName evidence="2">Uncharacterized protein</fullName>
    </submittedName>
</protein>
<feature type="transmembrane region" description="Helical" evidence="1">
    <location>
        <begin position="35"/>
        <end position="55"/>
    </location>
</feature>
<evidence type="ECO:0000256" key="1">
    <source>
        <dbReference type="SAM" id="Phobius"/>
    </source>
</evidence>
<reference evidence="2 3" key="1">
    <citation type="journal article" date="2023" name="G3 (Bethesda)">
        <title>A chromosome-length genome assembly and annotation of blackberry (Rubus argutus, cv. 'Hillquist').</title>
        <authorList>
            <person name="Bruna T."/>
            <person name="Aryal R."/>
            <person name="Dudchenko O."/>
            <person name="Sargent D.J."/>
            <person name="Mead D."/>
            <person name="Buti M."/>
            <person name="Cavallini A."/>
            <person name="Hytonen T."/>
            <person name="Andres J."/>
            <person name="Pham M."/>
            <person name="Weisz D."/>
            <person name="Mascagni F."/>
            <person name="Usai G."/>
            <person name="Natali L."/>
            <person name="Bassil N."/>
            <person name="Fernandez G.E."/>
            <person name="Lomsadze A."/>
            <person name="Armour M."/>
            <person name="Olukolu B."/>
            <person name="Poorten T."/>
            <person name="Britton C."/>
            <person name="Davik J."/>
            <person name="Ashrafi H."/>
            <person name="Aiden E.L."/>
            <person name="Borodovsky M."/>
            <person name="Worthington M."/>
        </authorList>
    </citation>
    <scope>NUCLEOTIDE SEQUENCE [LARGE SCALE GENOMIC DNA]</scope>
    <source>
        <strain evidence="2">PI 553951</strain>
    </source>
</reference>
<keyword evidence="3" id="KW-1185">Reference proteome</keyword>
<dbReference type="AlphaFoldDB" id="A0AAW1Y1H9"/>
<gene>
    <name evidence="2" type="ORF">M0R45_007719</name>
</gene>
<keyword evidence="1" id="KW-0812">Transmembrane</keyword>
<dbReference type="EMBL" id="JBEDUW010000002">
    <property type="protein sequence ID" value="KAK9942029.1"/>
    <property type="molecule type" value="Genomic_DNA"/>
</dbReference>
<keyword evidence="1" id="KW-1133">Transmembrane helix</keyword>
<dbReference type="Proteomes" id="UP001457282">
    <property type="component" value="Unassembled WGS sequence"/>
</dbReference>
<proteinExistence type="predicted"/>
<name>A0AAW1Y1H9_RUBAR</name>
<evidence type="ECO:0000313" key="2">
    <source>
        <dbReference type="EMBL" id="KAK9942029.1"/>
    </source>
</evidence>
<comment type="caution">
    <text evidence="2">The sequence shown here is derived from an EMBL/GenBank/DDBJ whole genome shotgun (WGS) entry which is preliminary data.</text>
</comment>
<keyword evidence="1" id="KW-0472">Membrane</keyword>
<organism evidence="2 3">
    <name type="scientific">Rubus argutus</name>
    <name type="common">Southern blackberry</name>
    <dbReference type="NCBI Taxonomy" id="59490"/>
    <lineage>
        <taxon>Eukaryota</taxon>
        <taxon>Viridiplantae</taxon>
        <taxon>Streptophyta</taxon>
        <taxon>Embryophyta</taxon>
        <taxon>Tracheophyta</taxon>
        <taxon>Spermatophyta</taxon>
        <taxon>Magnoliopsida</taxon>
        <taxon>eudicotyledons</taxon>
        <taxon>Gunneridae</taxon>
        <taxon>Pentapetalae</taxon>
        <taxon>rosids</taxon>
        <taxon>fabids</taxon>
        <taxon>Rosales</taxon>
        <taxon>Rosaceae</taxon>
        <taxon>Rosoideae</taxon>
        <taxon>Rosoideae incertae sedis</taxon>
        <taxon>Rubus</taxon>
    </lineage>
</organism>
<accession>A0AAW1Y1H9</accession>
<sequence>MSCLLEMWSRDDESWLTRDGNEWMGAPPQRDCCHLYHSLVVVLVIMVSMATMLLFPGSCRGDGGDDGDNAGGNGNNISCCLPVVVEEMGVMMVIVAVAVPTVAARIGNGYSGSGINHAKIKYVI</sequence>